<evidence type="ECO:0000256" key="3">
    <source>
        <dbReference type="PROSITE-ProRule" id="PRU00023"/>
    </source>
</evidence>
<dbReference type="InterPro" id="IPR002110">
    <property type="entry name" value="Ankyrin_rpt"/>
</dbReference>
<dbReference type="InterPro" id="IPR036770">
    <property type="entry name" value="Ankyrin_rpt-contain_sf"/>
</dbReference>
<feature type="repeat" description="ANK" evidence="3">
    <location>
        <begin position="194"/>
        <end position="220"/>
    </location>
</feature>
<evidence type="ECO:0000256" key="1">
    <source>
        <dbReference type="ARBA" id="ARBA00022737"/>
    </source>
</evidence>
<accession>A0ABP0JPB4</accession>
<gene>
    <name evidence="4" type="ORF">SCF082_LOCUS13079</name>
</gene>
<keyword evidence="5" id="KW-1185">Reference proteome</keyword>
<dbReference type="PROSITE" id="PS50297">
    <property type="entry name" value="ANK_REP_REGION"/>
    <property type="match status" value="1"/>
</dbReference>
<proteinExistence type="predicted"/>
<dbReference type="Proteomes" id="UP001642464">
    <property type="component" value="Unassembled WGS sequence"/>
</dbReference>
<dbReference type="SMART" id="SM00248">
    <property type="entry name" value="ANK"/>
    <property type="match status" value="3"/>
</dbReference>
<reference evidence="4 5" key="1">
    <citation type="submission" date="2024-02" db="EMBL/GenBank/DDBJ databases">
        <authorList>
            <person name="Chen Y."/>
            <person name="Shah S."/>
            <person name="Dougan E. K."/>
            <person name="Thang M."/>
            <person name="Chan C."/>
        </authorList>
    </citation>
    <scope>NUCLEOTIDE SEQUENCE [LARGE SCALE GENOMIC DNA]</scope>
</reference>
<dbReference type="SUPFAM" id="SSF48403">
    <property type="entry name" value="Ankyrin repeat"/>
    <property type="match status" value="1"/>
</dbReference>
<dbReference type="PROSITE" id="PS50088">
    <property type="entry name" value="ANK_REPEAT"/>
    <property type="match status" value="1"/>
</dbReference>
<organism evidence="4 5">
    <name type="scientific">Durusdinium trenchii</name>
    <dbReference type="NCBI Taxonomy" id="1381693"/>
    <lineage>
        <taxon>Eukaryota</taxon>
        <taxon>Sar</taxon>
        <taxon>Alveolata</taxon>
        <taxon>Dinophyceae</taxon>
        <taxon>Suessiales</taxon>
        <taxon>Symbiodiniaceae</taxon>
        <taxon>Durusdinium</taxon>
    </lineage>
</organism>
<keyword evidence="1" id="KW-0677">Repeat</keyword>
<keyword evidence="2 3" id="KW-0040">ANK repeat</keyword>
<comment type="caution">
    <text evidence="4">The sequence shown here is derived from an EMBL/GenBank/DDBJ whole genome shotgun (WGS) entry which is preliminary data.</text>
</comment>
<protein>
    <submittedName>
        <fullName evidence="4">Uncharacterized protein</fullName>
    </submittedName>
</protein>
<sequence length="220" mass="24311">MTSVDENTIPCYNVKGERLHDLPRHAESQREALVAAEIKKPEWQIVLVTNHHEIAKPNSIVPLEATYLCALISTHHELSRAVSEKDVPRVEQLLEEGHDPNCRDPTGKPVWLQCVDFEIGQCVKSSLEAWGAKPANNRTENVEILKKLLEARASPDAKDLHGRTSLLKASEWSCWELAQVLLDAKASPNISDSQGKTPLQLAAENEHSLLVALLLQAGAS</sequence>
<evidence type="ECO:0000313" key="5">
    <source>
        <dbReference type="Proteomes" id="UP001642464"/>
    </source>
</evidence>
<dbReference type="PANTHER" id="PTHR24171:SF8">
    <property type="entry name" value="BRCA1-ASSOCIATED RING DOMAIN PROTEIN 1"/>
    <property type="match status" value="1"/>
</dbReference>
<dbReference type="PANTHER" id="PTHR24171">
    <property type="entry name" value="ANKYRIN REPEAT DOMAIN-CONTAINING PROTEIN 39-RELATED"/>
    <property type="match status" value="1"/>
</dbReference>
<name>A0ABP0JPB4_9DINO</name>
<dbReference type="Pfam" id="PF12796">
    <property type="entry name" value="Ank_2"/>
    <property type="match status" value="1"/>
</dbReference>
<dbReference type="Gene3D" id="1.25.40.20">
    <property type="entry name" value="Ankyrin repeat-containing domain"/>
    <property type="match status" value="1"/>
</dbReference>
<evidence type="ECO:0000313" key="4">
    <source>
        <dbReference type="EMBL" id="CAK9016208.1"/>
    </source>
</evidence>
<evidence type="ECO:0000256" key="2">
    <source>
        <dbReference type="ARBA" id="ARBA00023043"/>
    </source>
</evidence>
<dbReference type="EMBL" id="CAXAMM010008058">
    <property type="protein sequence ID" value="CAK9016208.1"/>
    <property type="molecule type" value="Genomic_DNA"/>
</dbReference>